<dbReference type="InterPro" id="IPR001128">
    <property type="entry name" value="Cyt_P450"/>
</dbReference>
<evidence type="ECO:0000256" key="6">
    <source>
        <dbReference type="SAM" id="Phobius"/>
    </source>
</evidence>
<dbReference type="InterPro" id="IPR002401">
    <property type="entry name" value="Cyt_P450_E_grp-I"/>
</dbReference>
<dbReference type="Pfam" id="PF00067">
    <property type="entry name" value="p450"/>
    <property type="match status" value="3"/>
</dbReference>
<reference evidence="7" key="1">
    <citation type="submission" date="2020-11" db="EMBL/GenBank/DDBJ databases">
        <authorList>
            <person name="Tran Van P."/>
        </authorList>
    </citation>
    <scope>NUCLEOTIDE SEQUENCE</scope>
</reference>
<dbReference type="GO" id="GO:0004497">
    <property type="term" value="F:monooxygenase activity"/>
    <property type="evidence" value="ECO:0007669"/>
    <property type="project" value="UniProtKB-KW"/>
</dbReference>
<evidence type="ECO:0000313" key="8">
    <source>
        <dbReference type="Proteomes" id="UP000728032"/>
    </source>
</evidence>
<organism evidence="7">
    <name type="scientific">Oppiella nova</name>
    <dbReference type="NCBI Taxonomy" id="334625"/>
    <lineage>
        <taxon>Eukaryota</taxon>
        <taxon>Metazoa</taxon>
        <taxon>Ecdysozoa</taxon>
        <taxon>Arthropoda</taxon>
        <taxon>Chelicerata</taxon>
        <taxon>Arachnida</taxon>
        <taxon>Acari</taxon>
        <taxon>Acariformes</taxon>
        <taxon>Sarcoptiformes</taxon>
        <taxon>Oribatida</taxon>
        <taxon>Brachypylina</taxon>
        <taxon>Oppioidea</taxon>
        <taxon>Oppiidae</taxon>
        <taxon>Oppiella</taxon>
    </lineage>
</organism>
<dbReference type="InterPro" id="IPR050182">
    <property type="entry name" value="Cytochrome_P450_fam2"/>
</dbReference>
<dbReference type="EMBL" id="CAJPVJ010006317">
    <property type="protein sequence ID" value="CAG2170331.1"/>
    <property type="molecule type" value="Genomic_DNA"/>
</dbReference>
<dbReference type="EMBL" id="OC921142">
    <property type="protein sequence ID" value="CAD7653144.1"/>
    <property type="molecule type" value="Genomic_DNA"/>
</dbReference>
<sequence>MDVSGQVWREHRSFAVHVLKELGYGKGSMEDRITDEISYLIKHIDETNGEPMNIHDVLTPSMSNNICHLVFGHRLDFNEPKRQTMDRMLDEASKVFSVIGVLMMTPLWLSQLMFKVVAMNKNKKFIKAFDVFNKEISSHQKSFEVNNRVNDYIDGYLAEMEVRQRKDPNTHFTLPRLMANCRAFFGAGSETVRTTTEWLLLLSVRYSEHQKRIHEEIDSVVGRDRSPCYADRLLLSVRYSEHQKRIHSEIDSVVGRDRSPCYADRLHMPFTQAFICLAKDTSDGKQVIKTEALIPFSMGKRNCVGETLGRVEVFLYFVSLLQRYTISAAIDGTVVSLEETFGLTLQPKNPMILRFEKRV</sequence>
<evidence type="ECO:0008006" key="9">
    <source>
        <dbReference type="Google" id="ProtNLM"/>
    </source>
</evidence>
<keyword evidence="6" id="KW-0812">Transmembrane</keyword>
<dbReference type="Proteomes" id="UP000728032">
    <property type="component" value="Unassembled WGS sequence"/>
</dbReference>
<evidence type="ECO:0000256" key="1">
    <source>
        <dbReference type="ARBA" id="ARBA00010617"/>
    </source>
</evidence>
<evidence type="ECO:0000256" key="2">
    <source>
        <dbReference type="ARBA" id="ARBA00022723"/>
    </source>
</evidence>
<evidence type="ECO:0000256" key="4">
    <source>
        <dbReference type="ARBA" id="ARBA00023033"/>
    </source>
</evidence>
<name>A0A7R9QP64_9ACAR</name>
<dbReference type="PRINTS" id="PR00463">
    <property type="entry name" value="EP450I"/>
</dbReference>
<proteinExistence type="inferred from homology"/>
<dbReference type="GO" id="GO:0005506">
    <property type="term" value="F:iron ion binding"/>
    <property type="evidence" value="ECO:0007669"/>
    <property type="project" value="InterPro"/>
</dbReference>
<dbReference type="PANTHER" id="PTHR24300:SF375">
    <property type="entry name" value="CYTOCHROME P450 FAMILY"/>
    <property type="match status" value="1"/>
</dbReference>
<dbReference type="PROSITE" id="PS00086">
    <property type="entry name" value="CYTOCHROME_P450"/>
    <property type="match status" value="1"/>
</dbReference>
<dbReference type="Gene3D" id="1.10.630.10">
    <property type="entry name" value="Cytochrome P450"/>
    <property type="match status" value="3"/>
</dbReference>
<dbReference type="SUPFAM" id="SSF48264">
    <property type="entry name" value="Cytochrome P450"/>
    <property type="match status" value="1"/>
</dbReference>
<gene>
    <name evidence="7" type="ORF">ONB1V03_LOCUS9802</name>
</gene>
<evidence type="ECO:0000313" key="7">
    <source>
        <dbReference type="EMBL" id="CAD7653144.1"/>
    </source>
</evidence>
<keyword evidence="6" id="KW-0472">Membrane</keyword>
<keyword evidence="5" id="KW-0349">Heme</keyword>
<keyword evidence="5" id="KW-0560">Oxidoreductase</keyword>
<accession>A0A7R9QP64</accession>
<dbReference type="AlphaFoldDB" id="A0A7R9QP64"/>
<protein>
    <recommendedName>
        <fullName evidence="9">Cytochrome P450</fullName>
    </recommendedName>
</protein>
<evidence type="ECO:0000256" key="5">
    <source>
        <dbReference type="RuleBase" id="RU000461"/>
    </source>
</evidence>
<keyword evidence="3 5" id="KW-0408">Iron</keyword>
<keyword evidence="4 5" id="KW-0503">Monooxygenase</keyword>
<dbReference type="GO" id="GO:0020037">
    <property type="term" value="F:heme binding"/>
    <property type="evidence" value="ECO:0007669"/>
    <property type="project" value="InterPro"/>
</dbReference>
<dbReference type="PANTHER" id="PTHR24300">
    <property type="entry name" value="CYTOCHROME P450 508A4-RELATED"/>
    <property type="match status" value="1"/>
</dbReference>
<keyword evidence="6" id="KW-1133">Transmembrane helix</keyword>
<feature type="transmembrane region" description="Helical" evidence="6">
    <location>
        <begin position="95"/>
        <end position="114"/>
    </location>
</feature>
<dbReference type="GO" id="GO:0016705">
    <property type="term" value="F:oxidoreductase activity, acting on paired donors, with incorporation or reduction of molecular oxygen"/>
    <property type="evidence" value="ECO:0007669"/>
    <property type="project" value="InterPro"/>
</dbReference>
<keyword evidence="8" id="KW-1185">Reference proteome</keyword>
<dbReference type="InterPro" id="IPR036396">
    <property type="entry name" value="Cyt_P450_sf"/>
</dbReference>
<comment type="similarity">
    <text evidence="1 5">Belongs to the cytochrome P450 family.</text>
</comment>
<dbReference type="InterPro" id="IPR017972">
    <property type="entry name" value="Cyt_P450_CS"/>
</dbReference>
<evidence type="ECO:0000256" key="3">
    <source>
        <dbReference type="ARBA" id="ARBA00023004"/>
    </source>
</evidence>
<dbReference type="PRINTS" id="PR00385">
    <property type="entry name" value="P450"/>
</dbReference>
<dbReference type="OrthoDB" id="3934656at2759"/>
<keyword evidence="2 5" id="KW-0479">Metal-binding</keyword>